<proteinExistence type="predicted"/>
<evidence type="ECO:0000256" key="1">
    <source>
        <dbReference type="ARBA" id="ARBA00004123"/>
    </source>
</evidence>
<dbReference type="InterPro" id="IPR036236">
    <property type="entry name" value="Znf_C2H2_sf"/>
</dbReference>
<dbReference type="SUPFAM" id="SSF57667">
    <property type="entry name" value="beta-beta-alpha zinc fingers"/>
    <property type="match status" value="3"/>
</dbReference>
<evidence type="ECO:0000256" key="9">
    <source>
        <dbReference type="ARBA" id="ARBA00023242"/>
    </source>
</evidence>
<dbReference type="GO" id="GO:0008270">
    <property type="term" value="F:zinc ion binding"/>
    <property type="evidence" value="ECO:0007669"/>
    <property type="project" value="UniProtKB-KW"/>
</dbReference>
<evidence type="ECO:0000256" key="4">
    <source>
        <dbReference type="ARBA" id="ARBA00022771"/>
    </source>
</evidence>
<dbReference type="PANTHER" id="PTHR24381">
    <property type="entry name" value="ZINC FINGER PROTEIN"/>
    <property type="match status" value="1"/>
</dbReference>
<keyword evidence="4 10" id="KW-0863">Zinc-finger</keyword>
<sequence length="1184" mass="136594">MAFTDDKAHGYTTKILGEVSGVAIKKENENENNNIKIESITDTIIPPLKRFRRSEYYKEELDTVNNNVKKSKRRDEGSLMNDSIFHEHFGDDISIKIESFECQNYEKYIPPNCGDKSYMTYTPTPKSLLQYESSSNTIQNKNLREVKGVINCSRIHDLFGEKDIVNKTSFQKNKKYIQPSCGIISAKTYSPTSKTLLYTKALTNNINQNKTMREEMVMKCNKMKNLFGQEDILNENYEIECKKEDKYIPPKCGKESDMIYFPTAKSLLNANEFKNLNEKVHILLDGGEISLEPITKEKSISCSHTKFSKSSDTIKSKQIKSIQEHQHLDLNSNIYDCGNKEHNFLCKSKDSSKNKTKNKTNIQHIFEHSYIDSYAHKPFTMTDCDLIKTADNTGNITQKNLMFSSKKVDKRENKAKLKVVDVKLQINDTSTLNSSVNTCEEIFKQPCEDLNKIKIVSSISADKLFKMSSELENASPQIGSSIKESIKVETFDMQAIFDSVLLDDGECNISRAPPMAKTKKAMAEFEKMYKEFKLRKNEQNSDIIDLMDPSQAVKKSKQIEFVKNKSNLDRKVKHNSLSYNHTKSNPYLTKSIELSNSSLHVEEPKAFGSKNNENVIFENDSACKEYPSIGKKKGDKIKKNLKNSRLIEKHMSGEVSSAQTFELHSPDEDKSVQGNNCTGKQDHSKNEYIFNWLKNMESYPVNHQITHTEKNSNQCNLCGKTFSTNGNLKLHLRIHTGKKPYQCSYCDKDFVYKGNLLCHVRIHTGEKPYQCCYCNKTFAQNITLKCHLKTHTWKNPYQCNHCAKTYSQNSYLIRHLKKHNVDDIYQCSHYNKSFTQEQSFVKQHQIHRAEISYQCNQREEPKSKKTKSSSDENEKEIYVKEANMCNKETDTLKKSTKKSINEYELEAPKAIVIRNNYIKSSHESDQEIHLKKTIMGSKKSKKEKKTIIESDEESQVINSQLRHDNQKDSQLKIHKNHSKNMNLPRMSRIKASVDTVPQNIAKNKKQSNSKMNADKQFSEKTNDPNNANSNVERSKIEDNEIQDESKAIIISDSDEDCEIVKSEVFLNAEVNTLTESKSMDLLHWAIDKTFDLLEKSTDGLWTRTPNQTEQDFYDVLQSLKLDRFEDSSYPNSYNLDVNYRQLYIHLSGVDSMLLQHALLCKHRYPDSKDVPYKHQEDMKCCINL</sequence>
<evidence type="ECO:0000256" key="10">
    <source>
        <dbReference type="PROSITE-ProRule" id="PRU00042"/>
    </source>
</evidence>
<feature type="domain" description="C2H2-type" evidence="12">
    <location>
        <begin position="713"/>
        <end position="740"/>
    </location>
</feature>
<dbReference type="SMART" id="SM00355">
    <property type="entry name" value="ZnF_C2H2"/>
    <property type="match status" value="4"/>
</dbReference>
<comment type="caution">
    <text evidence="13">The sequence shown here is derived from an EMBL/GenBank/DDBJ whole genome shotgun (WGS) entry which is preliminary data.</text>
</comment>
<keyword evidence="3" id="KW-0677">Repeat</keyword>
<dbReference type="PROSITE" id="PS50157">
    <property type="entry name" value="ZINC_FINGER_C2H2_2"/>
    <property type="match status" value="4"/>
</dbReference>
<dbReference type="Pfam" id="PF00096">
    <property type="entry name" value="zf-C2H2"/>
    <property type="match status" value="3"/>
</dbReference>
<dbReference type="GO" id="GO:0000977">
    <property type="term" value="F:RNA polymerase II transcription regulatory region sequence-specific DNA binding"/>
    <property type="evidence" value="ECO:0007669"/>
    <property type="project" value="TreeGrafter"/>
</dbReference>
<feature type="compositionally biased region" description="Basic and acidic residues" evidence="11">
    <location>
        <begin position="1012"/>
        <end position="1022"/>
    </location>
</feature>
<feature type="domain" description="C2H2-type" evidence="12">
    <location>
        <begin position="797"/>
        <end position="824"/>
    </location>
</feature>
<keyword evidence="9" id="KW-0539">Nucleus</keyword>
<accession>A0AAV2RM28</accession>
<evidence type="ECO:0000256" key="6">
    <source>
        <dbReference type="ARBA" id="ARBA00023015"/>
    </source>
</evidence>
<keyword evidence="14" id="KW-1185">Reference proteome</keyword>
<evidence type="ECO:0000259" key="12">
    <source>
        <dbReference type="PROSITE" id="PS50157"/>
    </source>
</evidence>
<comment type="subcellular location">
    <subcellularLocation>
        <location evidence="1">Nucleus</location>
    </subcellularLocation>
</comment>
<feature type="domain" description="C2H2-type" evidence="12">
    <location>
        <begin position="741"/>
        <end position="768"/>
    </location>
</feature>
<keyword evidence="6" id="KW-0805">Transcription regulation</keyword>
<keyword evidence="5" id="KW-0862">Zinc</keyword>
<dbReference type="PANTHER" id="PTHR24381:SF390">
    <property type="entry name" value="ZINC FINGER PROTEIN 37 HOMOLOG"/>
    <property type="match status" value="1"/>
</dbReference>
<dbReference type="FunFam" id="3.30.160.60:FF:000625">
    <property type="entry name" value="Zinc finger protein 536"/>
    <property type="match status" value="1"/>
</dbReference>
<protein>
    <recommendedName>
        <fullName evidence="12">C2H2-type domain-containing protein</fullName>
    </recommendedName>
</protein>
<dbReference type="AlphaFoldDB" id="A0AAV2RM28"/>
<feature type="compositionally biased region" description="Basic and acidic residues" evidence="11">
    <location>
        <begin position="857"/>
        <end position="875"/>
    </location>
</feature>
<name>A0AAV2RM28_MEGNR</name>
<evidence type="ECO:0000313" key="14">
    <source>
        <dbReference type="Proteomes" id="UP001497623"/>
    </source>
</evidence>
<evidence type="ECO:0000256" key="2">
    <source>
        <dbReference type="ARBA" id="ARBA00022723"/>
    </source>
</evidence>
<dbReference type="GO" id="GO:0000981">
    <property type="term" value="F:DNA-binding transcription factor activity, RNA polymerase II-specific"/>
    <property type="evidence" value="ECO:0007669"/>
    <property type="project" value="TreeGrafter"/>
</dbReference>
<feature type="region of interest" description="Disordered" evidence="11">
    <location>
        <begin position="1000"/>
        <end position="1038"/>
    </location>
</feature>
<keyword evidence="7" id="KW-0238">DNA-binding</keyword>
<keyword evidence="2" id="KW-0479">Metal-binding</keyword>
<feature type="region of interest" description="Disordered" evidence="11">
    <location>
        <begin position="936"/>
        <end position="955"/>
    </location>
</feature>
<evidence type="ECO:0000256" key="11">
    <source>
        <dbReference type="SAM" id="MobiDB-lite"/>
    </source>
</evidence>
<dbReference type="InterPro" id="IPR013087">
    <property type="entry name" value="Znf_C2H2_type"/>
</dbReference>
<dbReference type="Gene3D" id="3.30.160.60">
    <property type="entry name" value="Classic Zinc Finger"/>
    <property type="match status" value="4"/>
</dbReference>
<dbReference type="FunFam" id="3.30.160.60:FF:000710">
    <property type="entry name" value="Zinc finger protein 768"/>
    <property type="match status" value="1"/>
</dbReference>
<evidence type="ECO:0000256" key="7">
    <source>
        <dbReference type="ARBA" id="ARBA00023125"/>
    </source>
</evidence>
<evidence type="ECO:0000256" key="3">
    <source>
        <dbReference type="ARBA" id="ARBA00022737"/>
    </source>
</evidence>
<dbReference type="GO" id="GO:0005634">
    <property type="term" value="C:nucleus"/>
    <property type="evidence" value="ECO:0007669"/>
    <property type="project" value="UniProtKB-SubCell"/>
</dbReference>
<organism evidence="13 14">
    <name type="scientific">Meganyctiphanes norvegica</name>
    <name type="common">Northern krill</name>
    <name type="synonym">Thysanopoda norvegica</name>
    <dbReference type="NCBI Taxonomy" id="48144"/>
    <lineage>
        <taxon>Eukaryota</taxon>
        <taxon>Metazoa</taxon>
        <taxon>Ecdysozoa</taxon>
        <taxon>Arthropoda</taxon>
        <taxon>Crustacea</taxon>
        <taxon>Multicrustacea</taxon>
        <taxon>Malacostraca</taxon>
        <taxon>Eumalacostraca</taxon>
        <taxon>Eucarida</taxon>
        <taxon>Euphausiacea</taxon>
        <taxon>Euphausiidae</taxon>
        <taxon>Meganyctiphanes</taxon>
    </lineage>
</organism>
<dbReference type="PROSITE" id="PS00028">
    <property type="entry name" value="ZINC_FINGER_C2H2_1"/>
    <property type="match status" value="4"/>
</dbReference>
<evidence type="ECO:0000256" key="8">
    <source>
        <dbReference type="ARBA" id="ARBA00023163"/>
    </source>
</evidence>
<dbReference type="FunFam" id="3.30.160.60:FF:001485">
    <property type="entry name" value="Krueppel-related zinc finger protein"/>
    <property type="match status" value="1"/>
</dbReference>
<evidence type="ECO:0000313" key="13">
    <source>
        <dbReference type="EMBL" id="CAL4132181.1"/>
    </source>
</evidence>
<feature type="domain" description="C2H2-type" evidence="12">
    <location>
        <begin position="769"/>
        <end position="796"/>
    </location>
</feature>
<dbReference type="EMBL" id="CAXKWB010027677">
    <property type="protein sequence ID" value="CAL4132181.1"/>
    <property type="molecule type" value="Genomic_DNA"/>
</dbReference>
<evidence type="ECO:0000256" key="5">
    <source>
        <dbReference type="ARBA" id="ARBA00022833"/>
    </source>
</evidence>
<dbReference type="Proteomes" id="UP001497623">
    <property type="component" value="Unassembled WGS sequence"/>
</dbReference>
<keyword evidence="8" id="KW-0804">Transcription</keyword>
<reference evidence="13 14" key="1">
    <citation type="submission" date="2024-05" db="EMBL/GenBank/DDBJ databases">
        <authorList>
            <person name="Wallberg A."/>
        </authorList>
    </citation>
    <scope>NUCLEOTIDE SEQUENCE [LARGE SCALE GENOMIC DNA]</scope>
</reference>
<gene>
    <name evidence="13" type="ORF">MNOR_LOCUS26964</name>
</gene>
<feature type="region of interest" description="Disordered" evidence="11">
    <location>
        <begin position="853"/>
        <end position="875"/>
    </location>
</feature>